<protein>
    <submittedName>
        <fullName evidence="2">Uncharacterized protein</fullName>
    </submittedName>
</protein>
<evidence type="ECO:0000256" key="1">
    <source>
        <dbReference type="SAM" id="MobiDB-lite"/>
    </source>
</evidence>
<feature type="compositionally biased region" description="Basic and acidic residues" evidence="1">
    <location>
        <begin position="22"/>
        <end position="33"/>
    </location>
</feature>
<dbReference type="EMBL" id="BONZ01000092">
    <property type="protein sequence ID" value="GIH20250.1"/>
    <property type="molecule type" value="Genomic_DNA"/>
</dbReference>
<dbReference type="AlphaFoldDB" id="A0A8J3QZL5"/>
<accession>A0A8J3QZL5</accession>
<name>A0A8J3QZL5_9ACTN</name>
<comment type="caution">
    <text evidence="2">The sequence shown here is derived from an EMBL/GenBank/DDBJ whole genome shotgun (WGS) entry which is preliminary data.</text>
</comment>
<dbReference type="Proteomes" id="UP000642748">
    <property type="component" value="Unassembled WGS sequence"/>
</dbReference>
<reference evidence="2" key="1">
    <citation type="submission" date="2021-01" db="EMBL/GenBank/DDBJ databases">
        <title>Whole genome shotgun sequence of Rugosimonospora africana NBRC 104875.</title>
        <authorList>
            <person name="Komaki H."/>
            <person name="Tamura T."/>
        </authorList>
    </citation>
    <scope>NUCLEOTIDE SEQUENCE</scope>
    <source>
        <strain evidence="2">NBRC 104875</strain>
    </source>
</reference>
<keyword evidence="3" id="KW-1185">Reference proteome</keyword>
<feature type="compositionally biased region" description="Basic and acidic residues" evidence="1">
    <location>
        <begin position="1"/>
        <end position="14"/>
    </location>
</feature>
<evidence type="ECO:0000313" key="2">
    <source>
        <dbReference type="EMBL" id="GIH20250.1"/>
    </source>
</evidence>
<sequence length="150" mass="15985">MTAPPDKRSSDRDPTPTPGDRSSSEKRPLDRDTSSPGAVGDRSNSETPRRRRRVRSEPSGQAPVPSPASLAAMTSPIHDEDVPVADASAGEDREVERGLRGLVGGGSSQVSVAAAMRARDATRPTGEDLAYAEANLMIIRRGWTPPDTKR</sequence>
<organism evidence="2 3">
    <name type="scientific">Rugosimonospora africana</name>
    <dbReference type="NCBI Taxonomy" id="556532"/>
    <lineage>
        <taxon>Bacteria</taxon>
        <taxon>Bacillati</taxon>
        <taxon>Actinomycetota</taxon>
        <taxon>Actinomycetes</taxon>
        <taxon>Micromonosporales</taxon>
        <taxon>Micromonosporaceae</taxon>
        <taxon>Rugosimonospora</taxon>
    </lineage>
</organism>
<proteinExistence type="predicted"/>
<gene>
    <name evidence="2" type="ORF">Raf01_84220</name>
</gene>
<evidence type="ECO:0000313" key="3">
    <source>
        <dbReference type="Proteomes" id="UP000642748"/>
    </source>
</evidence>
<feature type="region of interest" description="Disordered" evidence="1">
    <location>
        <begin position="1"/>
        <end position="94"/>
    </location>
</feature>